<dbReference type="RefSeq" id="WP_256707646.1">
    <property type="nucleotide sequence ID" value="NZ_CP101914.1"/>
</dbReference>
<proteinExistence type="inferred from homology"/>
<dbReference type="PIRSF" id="PIRSF000538">
    <property type="entry name" value="GlpK"/>
    <property type="match status" value="1"/>
</dbReference>
<protein>
    <submittedName>
        <fullName evidence="7">FGGY family carbohydrate kinase</fullName>
    </submittedName>
</protein>
<dbReference type="InterPro" id="IPR050406">
    <property type="entry name" value="FGGY_Carb_Kinase"/>
</dbReference>
<name>A0ABY5JQ79_9BACI</name>
<dbReference type="PROSITE" id="PS00445">
    <property type="entry name" value="FGGY_KINASES_2"/>
    <property type="match status" value="1"/>
</dbReference>
<dbReference type="PANTHER" id="PTHR43095">
    <property type="entry name" value="SUGAR KINASE"/>
    <property type="match status" value="1"/>
</dbReference>
<organism evidence="7 8">
    <name type="scientific">Oceanobacillus jeddahense</name>
    <dbReference type="NCBI Taxonomy" id="1462527"/>
    <lineage>
        <taxon>Bacteria</taxon>
        <taxon>Bacillati</taxon>
        <taxon>Bacillota</taxon>
        <taxon>Bacilli</taxon>
        <taxon>Bacillales</taxon>
        <taxon>Bacillaceae</taxon>
        <taxon>Oceanobacillus</taxon>
    </lineage>
</organism>
<reference evidence="7" key="1">
    <citation type="submission" date="2022-07" db="EMBL/GenBank/DDBJ databases">
        <title>FELIX.</title>
        <authorList>
            <person name="Wan K.H."/>
            <person name="Park S."/>
            <person name="Lawrence Q."/>
            <person name="Eichenberger J.P."/>
            <person name="Booth B.W."/>
            <person name="Piaggio A.J."/>
            <person name="Chandler J.C."/>
            <person name="Franklin A.B."/>
            <person name="Celniker S.E."/>
        </authorList>
    </citation>
    <scope>NUCLEOTIDE SEQUENCE</scope>
    <source>
        <strain evidence="7">QA-1986 374</strain>
    </source>
</reference>
<keyword evidence="8" id="KW-1185">Reference proteome</keyword>
<keyword evidence="3 4" id="KW-0418">Kinase</keyword>
<gene>
    <name evidence="7" type="ORF">NP439_20615</name>
</gene>
<dbReference type="Pfam" id="PF00370">
    <property type="entry name" value="FGGY_N"/>
    <property type="match status" value="1"/>
</dbReference>
<keyword evidence="2 4" id="KW-0808">Transferase</keyword>
<comment type="similarity">
    <text evidence="1 4">Belongs to the FGGY kinase family.</text>
</comment>
<dbReference type="EMBL" id="CP101914">
    <property type="protein sequence ID" value="UUI02414.1"/>
    <property type="molecule type" value="Genomic_DNA"/>
</dbReference>
<dbReference type="CDD" id="cd07808">
    <property type="entry name" value="ASKHA_NBD_FGGY_EcXK-like"/>
    <property type="match status" value="1"/>
</dbReference>
<evidence type="ECO:0000313" key="8">
    <source>
        <dbReference type="Proteomes" id="UP001059773"/>
    </source>
</evidence>
<dbReference type="InterPro" id="IPR018484">
    <property type="entry name" value="FGGY_N"/>
</dbReference>
<dbReference type="InterPro" id="IPR018485">
    <property type="entry name" value="FGGY_C"/>
</dbReference>
<dbReference type="InterPro" id="IPR000577">
    <property type="entry name" value="Carb_kinase_FGGY"/>
</dbReference>
<evidence type="ECO:0000256" key="2">
    <source>
        <dbReference type="ARBA" id="ARBA00022679"/>
    </source>
</evidence>
<evidence type="ECO:0000256" key="4">
    <source>
        <dbReference type="RuleBase" id="RU003733"/>
    </source>
</evidence>
<dbReference type="Gene3D" id="3.30.420.40">
    <property type="match status" value="2"/>
</dbReference>
<feature type="domain" description="Carbohydrate kinase FGGY C-terminal" evidence="6">
    <location>
        <begin position="248"/>
        <end position="432"/>
    </location>
</feature>
<evidence type="ECO:0000313" key="7">
    <source>
        <dbReference type="EMBL" id="UUI02414.1"/>
    </source>
</evidence>
<dbReference type="InterPro" id="IPR043129">
    <property type="entry name" value="ATPase_NBD"/>
</dbReference>
<evidence type="ECO:0000256" key="1">
    <source>
        <dbReference type="ARBA" id="ARBA00009156"/>
    </source>
</evidence>
<dbReference type="Pfam" id="PF02782">
    <property type="entry name" value="FGGY_C"/>
    <property type="match status" value="1"/>
</dbReference>
<dbReference type="Proteomes" id="UP001059773">
    <property type="component" value="Chromosome"/>
</dbReference>
<evidence type="ECO:0000259" key="5">
    <source>
        <dbReference type="Pfam" id="PF00370"/>
    </source>
</evidence>
<evidence type="ECO:0000256" key="3">
    <source>
        <dbReference type="ARBA" id="ARBA00022777"/>
    </source>
</evidence>
<dbReference type="InterPro" id="IPR018483">
    <property type="entry name" value="Carb_kinase_FGGY_CS"/>
</dbReference>
<feature type="domain" description="Carbohydrate kinase FGGY N-terminal" evidence="5">
    <location>
        <begin position="4"/>
        <end position="233"/>
    </location>
</feature>
<evidence type="ECO:0000259" key="6">
    <source>
        <dbReference type="Pfam" id="PF02782"/>
    </source>
</evidence>
<sequence length="488" mass="55861">MSHIIGVDIGTSSIKIGKMDKDFNLDIMNKQAYSLVYPKNGWMEIDVHEVWNKTQQMIYEAIHNIRINGGEVDAISLSTFCNSSVLMDMHGNALSNGIMYLDSRSKEQAERIYHMIGEELLYKITRNRVEPGMYTVTSILWKMENHLDLFRQTYKWGNLSTFIHHKLTGNFVMDWTQASYTGIFDVMQYQWSTDICEKLGIDMSILPDVVSPFDYIGEFEKIPVIAGAADTASSGLALDLRPDEMFESVGTSNVLTVCTNQPEQLDTRFLNRCFVWPNQWLSHGAMSTPGASIKWFRHTFLEEKENEKTDILEYLPEQSEIGANGVFFLPYMQGERSPVWDHNARGVFAGMHLQTSKADMLRAILEGSAFGLRQIYEIIESSYCLHAQRFRSIGGGANNKVWAQIKANVLKTEIDIQQIAETGVYGSCLIAGKTIGYFTNMQDIAPYIQNKTMYTVKPDMNTFQTYDRYYKKFITLYPMLKDFFQVVE</sequence>
<dbReference type="SUPFAM" id="SSF53067">
    <property type="entry name" value="Actin-like ATPase domain"/>
    <property type="match status" value="2"/>
</dbReference>
<accession>A0ABY5JQ79</accession>
<dbReference type="GO" id="GO:0016301">
    <property type="term" value="F:kinase activity"/>
    <property type="evidence" value="ECO:0007669"/>
    <property type="project" value="UniProtKB-KW"/>
</dbReference>